<feature type="transmembrane region" description="Helical" evidence="1">
    <location>
        <begin position="122"/>
        <end position="139"/>
    </location>
</feature>
<evidence type="ECO:0000313" key="3">
    <source>
        <dbReference type="Proteomes" id="UP000266183"/>
    </source>
</evidence>
<proteinExistence type="predicted"/>
<keyword evidence="1" id="KW-0812">Transmembrane</keyword>
<sequence>MQRCRAHVRHLAFTGNVKNFSSMRILNFLLAIMFVVFAFLQLNDPDPVIWILIYGAMAVLSVMAIFEFYPVKFIIGLGVVYIAYSLFYIPGVMEWLQQDDRSALFDDVAKMEHLYIEESREFLGLMICVAVLIFYWMRAKKFSRR</sequence>
<name>A0A385SVT4_9BACT</name>
<dbReference type="AlphaFoldDB" id="A0A385SVT4"/>
<evidence type="ECO:0000256" key="1">
    <source>
        <dbReference type="SAM" id="Phobius"/>
    </source>
</evidence>
<accession>A0A385SVT4</accession>
<keyword evidence="1" id="KW-0472">Membrane</keyword>
<evidence type="ECO:0000313" key="2">
    <source>
        <dbReference type="EMBL" id="AYB33820.1"/>
    </source>
</evidence>
<feature type="transmembrane region" description="Helical" evidence="1">
    <location>
        <begin position="73"/>
        <end position="93"/>
    </location>
</feature>
<feature type="transmembrane region" description="Helical" evidence="1">
    <location>
        <begin position="25"/>
        <end position="42"/>
    </location>
</feature>
<feature type="transmembrane region" description="Helical" evidence="1">
    <location>
        <begin position="48"/>
        <end position="66"/>
    </location>
</feature>
<reference evidence="3" key="1">
    <citation type="submission" date="2018-09" db="EMBL/GenBank/DDBJ databases">
        <title>Chryseolinea sp. KIS68-18 isolated from soil.</title>
        <authorList>
            <person name="Weon H.-Y."/>
            <person name="Kwon S.-W."/>
            <person name="Lee S.A."/>
        </authorList>
    </citation>
    <scope>NUCLEOTIDE SEQUENCE [LARGE SCALE GENOMIC DNA]</scope>
    <source>
        <strain evidence="3">KIS68-18</strain>
    </source>
</reference>
<dbReference type="InterPro" id="IPR029377">
    <property type="entry name" value="TMEM220"/>
</dbReference>
<dbReference type="PANTHER" id="PTHR34262:SF1">
    <property type="entry name" value="TRANSMEMBRANE PROTEIN 220"/>
    <property type="match status" value="1"/>
</dbReference>
<evidence type="ECO:0008006" key="4">
    <source>
        <dbReference type="Google" id="ProtNLM"/>
    </source>
</evidence>
<dbReference type="EMBL" id="CP032382">
    <property type="protein sequence ID" value="AYB33820.1"/>
    <property type="molecule type" value="Genomic_DNA"/>
</dbReference>
<keyword evidence="3" id="KW-1185">Reference proteome</keyword>
<dbReference type="Pfam" id="PF15071">
    <property type="entry name" value="TMEM220"/>
    <property type="match status" value="1"/>
</dbReference>
<gene>
    <name evidence="2" type="ORF">D4L85_26010</name>
</gene>
<organism evidence="2 3">
    <name type="scientific">Chryseolinea soli</name>
    <dbReference type="NCBI Taxonomy" id="2321403"/>
    <lineage>
        <taxon>Bacteria</taxon>
        <taxon>Pseudomonadati</taxon>
        <taxon>Bacteroidota</taxon>
        <taxon>Cytophagia</taxon>
        <taxon>Cytophagales</taxon>
        <taxon>Fulvivirgaceae</taxon>
        <taxon>Chryseolinea</taxon>
    </lineage>
</organism>
<dbReference type="Proteomes" id="UP000266183">
    <property type="component" value="Chromosome"/>
</dbReference>
<dbReference type="PANTHER" id="PTHR34262">
    <property type="entry name" value="TRANSMEMBRANE PROTEIN 220"/>
    <property type="match status" value="1"/>
</dbReference>
<protein>
    <recommendedName>
        <fullName evidence="4">Transmembrane family 220, helix</fullName>
    </recommendedName>
</protein>
<keyword evidence="1" id="KW-1133">Transmembrane helix</keyword>
<dbReference type="KEGG" id="chk:D4L85_26010"/>